<dbReference type="AlphaFoldDB" id="A0A9D3Y2E5"/>
<name>A0A9D3Y2E5_DREPO</name>
<sequence>MLHNQVYIQESGAPMQWSGFNLEYNERLQYIDIASFLRYLWYDQLLNYSGTGPAFCKLKLEKYVKGVVANISCTNTRIDDDLVASITKFVQSKYISDLNTTVSRYMNAFLLKHALNEKFRLYLEWCIILGFVPYRKSEKCKPIIKLETFSDLPKIDLQHLFTIANDIPAISDVAIFVVNNTIECWHLPTESQIGFVGCSNIRVENNEICLGTAGESMFYAELKVMHLAERHFECQTSERYILTEIPKNETAHAVSSEKNDSPLFATLTKAQSALFDENNPLSNFSRIQEKNKHIQDFISRVSYEMNDIQGKMNSFLEDISPDGANTLVDEMVRQGLENYMKNIKPKMDDWERTIRDHLNKFRMQAVKYLSTLPKGLYGLQEKVSELNFNNNMDIDDFMEDIATLNCSKSVPNISHLQDMERSEIDLKQMQDKVSQYFDLAMRFMGYVKDAQKVISKLRVDDSVKDLQVKTLTEQKKEIVKLAKKFREVANTRANVYADQLKDVKKELEQYVHFQSQTAAKTKQHYITLRDTLLTQSGEWVNKYQSKQDRQLKMLKEGFSKQRDSTFNELRTPLERKIEYIKVDGTVRGSKLDSKVDDNTLTMYRENLRNAWKSVLNGFVCIQKTVTNNGVQLYNINEEMILTKCVLPFFTVIYDQDFYISCKGLEECSRIYGFDIAIELIVRRILKTKFEVKTTTVIQQRDSTPVTNDRTGVLLDVS</sequence>
<gene>
    <name evidence="1" type="ORF">DPMN_192941</name>
</gene>
<comment type="caution">
    <text evidence="1">The sequence shown here is derived from an EMBL/GenBank/DDBJ whole genome shotgun (WGS) entry which is preliminary data.</text>
</comment>
<reference evidence="1" key="1">
    <citation type="journal article" date="2019" name="bioRxiv">
        <title>The Genome of the Zebra Mussel, Dreissena polymorpha: A Resource for Invasive Species Research.</title>
        <authorList>
            <person name="McCartney M.A."/>
            <person name="Auch B."/>
            <person name="Kono T."/>
            <person name="Mallez S."/>
            <person name="Zhang Y."/>
            <person name="Obille A."/>
            <person name="Becker A."/>
            <person name="Abrahante J.E."/>
            <person name="Garbe J."/>
            <person name="Badalamenti J.P."/>
            <person name="Herman A."/>
            <person name="Mangelson H."/>
            <person name="Liachko I."/>
            <person name="Sullivan S."/>
            <person name="Sone E.D."/>
            <person name="Koren S."/>
            <person name="Silverstein K.A.T."/>
            <person name="Beckman K.B."/>
            <person name="Gohl D.M."/>
        </authorList>
    </citation>
    <scope>NUCLEOTIDE SEQUENCE</scope>
    <source>
        <strain evidence="1">Duluth1</strain>
        <tissue evidence="1">Whole animal</tissue>
    </source>
</reference>
<organism evidence="1 2">
    <name type="scientific">Dreissena polymorpha</name>
    <name type="common">Zebra mussel</name>
    <name type="synonym">Mytilus polymorpha</name>
    <dbReference type="NCBI Taxonomy" id="45954"/>
    <lineage>
        <taxon>Eukaryota</taxon>
        <taxon>Metazoa</taxon>
        <taxon>Spiralia</taxon>
        <taxon>Lophotrochozoa</taxon>
        <taxon>Mollusca</taxon>
        <taxon>Bivalvia</taxon>
        <taxon>Autobranchia</taxon>
        <taxon>Heteroconchia</taxon>
        <taxon>Euheterodonta</taxon>
        <taxon>Imparidentia</taxon>
        <taxon>Neoheterodontei</taxon>
        <taxon>Myida</taxon>
        <taxon>Dreissenoidea</taxon>
        <taxon>Dreissenidae</taxon>
        <taxon>Dreissena</taxon>
    </lineage>
</organism>
<protein>
    <submittedName>
        <fullName evidence="1">Uncharacterized protein</fullName>
    </submittedName>
</protein>
<evidence type="ECO:0000313" key="1">
    <source>
        <dbReference type="EMBL" id="KAH3690706.1"/>
    </source>
</evidence>
<proteinExistence type="predicted"/>
<accession>A0A9D3Y2E5</accession>
<dbReference type="EMBL" id="JAIWYP010000055">
    <property type="protein sequence ID" value="KAH3690706.1"/>
    <property type="molecule type" value="Genomic_DNA"/>
</dbReference>
<evidence type="ECO:0000313" key="2">
    <source>
        <dbReference type="Proteomes" id="UP000828390"/>
    </source>
</evidence>
<keyword evidence="2" id="KW-1185">Reference proteome</keyword>
<reference evidence="1" key="2">
    <citation type="submission" date="2020-11" db="EMBL/GenBank/DDBJ databases">
        <authorList>
            <person name="McCartney M.A."/>
            <person name="Auch B."/>
            <person name="Kono T."/>
            <person name="Mallez S."/>
            <person name="Becker A."/>
            <person name="Gohl D.M."/>
            <person name="Silverstein K.A.T."/>
            <person name="Koren S."/>
            <person name="Bechman K.B."/>
            <person name="Herman A."/>
            <person name="Abrahante J.E."/>
            <person name="Garbe J."/>
        </authorList>
    </citation>
    <scope>NUCLEOTIDE SEQUENCE</scope>
    <source>
        <strain evidence="1">Duluth1</strain>
        <tissue evidence="1">Whole animal</tissue>
    </source>
</reference>
<dbReference type="Proteomes" id="UP000828390">
    <property type="component" value="Unassembled WGS sequence"/>
</dbReference>